<evidence type="ECO:0000313" key="2">
    <source>
        <dbReference type="EMBL" id="MFC4134993.1"/>
    </source>
</evidence>
<dbReference type="RefSeq" id="WP_253762481.1">
    <property type="nucleotide sequence ID" value="NZ_JAMZDZ010000001.1"/>
</dbReference>
<dbReference type="PANTHER" id="PTHR46082:SF6">
    <property type="entry name" value="AAA+ ATPASE DOMAIN-CONTAINING PROTEIN-RELATED"/>
    <property type="match status" value="1"/>
</dbReference>
<name>A0ABV8LX70_9ACTN</name>
<dbReference type="NCBIfam" id="NF040586">
    <property type="entry name" value="FxSxx_TPR"/>
    <property type="match status" value="1"/>
</dbReference>
<keyword evidence="3" id="KW-1185">Reference proteome</keyword>
<dbReference type="InterPro" id="IPR011990">
    <property type="entry name" value="TPR-like_helical_dom_sf"/>
</dbReference>
<dbReference type="SUPFAM" id="SSF48452">
    <property type="entry name" value="TPR-like"/>
    <property type="match status" value="3"/>
</dbReference>
<gene>
    <name evidence="2" type="primary">fxsT</name>
    <name evidence="2" type="ORF">ACFOZ4_30655</name>
</gene>
<evidence type="ECO:0000313" key="3">
    <source>
        <dbReference type="Proteomes" id="UP001595816"/>
    </source>
</evidence>
<dbReference type="SUPFAM" id="SSF52540">
    <property type="entry name" value="P-loop containing nucleoside triphosphate hydrolases"/>
    <property type="match status" value="1"/>
</dbReference>
<dbReference type="InterPro" id="IPR053137">
    <property type="entry name" value="NLR-like"/>
</dbReference>
<proteinExistence type="predicted"/>
<accession>A0ABV8LX70</accession>
<dbReference type="Proteomes" id="UP001595816">
    <property type="component" value="Unassembled WGS sequence"/>
</dbReference>
<reference evidence="3" key="1">
    <citation type="journal article" date="2019" name="Int. J. Syst. Evol. Microbiol.">
        <title>The Global Catalogue of Microorganisms (GCM) 10K type strain sequencing project: providing services to taxonomists for standard genome sequencing and annotation.</title>
        <authorList>
            <consortium name="The Broad Institute Genomics Platform"/>
            <consortium name="The Broad Institute Genome Sequencing Center for Infectious Disease"/>
            <person name="Wu L."/>
            <person name="Ma J."/>
        </authorList>
    </citation>
    <scope>NUCLEOTIDE SEQUENCE [LARGE SCALE GENOMIC DNA]</scope>
    <source>
        <strain evidence="3">CGMCC 4.7289</strain>
    </source>
</reference>
<organism evidence="2 3">
    <name type="scientific">Hamadaea flava</name>
    <dbReference type="NCBI Taxonomy" id="1742688"/>
    <lineage>
        <taxon>Bacteria</taxon>
        <taxon>Bacillati</taxon>
        <taxon>Actinomycetota</taxon>
        <taxon>Actinomycetes</taxon>
        <taxon>Micromonosporales</taxon>
        <taxon>Micromonosporaceae</taxon>
        <taxon>Hamadaea</taxon>
    </lineage>
</organism>
<dbReference type="Gene3D" id="3.40.50.300">
    <property type="entry name" value="P-loop containing nucleotide triphosphate hydrolases"/>
    <property type="match status" value="1"/>
</dbReference>
<dbReference type="EMBL" id="JBHSAY010000019">
    <property type="protein sequence ID" value="MFC4134993.1"/>
    <property type="molecule type" value="Genomic_DNA"/>
</dbReference>
<feature type="region of interest" description="Disordered" evidence="1">
    <location>
        <begin position="110"/>
        <end position="132"/>
    </location>
</feature>
<protein>
    <submittedName>
        <fullName evidence="2">FxSxx-COOH system tetratricopeptide repeat protein</fullName>
    </submittedName>
</protein>
<sequence length="912" mass="99260">MQISRPGDDAVPPGPFRDLVDRLHDLYLLAGGPSARTISSAIFKNRLLEAVSHETYRAALKGTYLLSWPKYLSIVAELNRRTPRPRAEPEILTEFQTLWTLAQQDYRTLRSGRGLPSPPRAENGSRPVRQLPDRNTWFTGRRAALIRLRNAFDQHPTATVVLHGVNGTGKTQLAAEYAYRYPDDYPVTWWIRCASADQARADLTDLATELGLADGDRSLGALKAYLGSPNLPYLLIFDGVEDRQVRGLIPNGGGHVLVTTTDRELAYDTSMIEVEVLDFGPDEAAEFLERRLPESTDSERTEIIELAGRLPLALDIAARIDLETLRDSHAPSGPLVGTVRAVREILSPDHRRILDLFGWFGAAPVPMALLQRDGTVKGRVGEILANPIELRIALRELANYGLVRLGAHQVEMTAPARQALVEIIPAGDAEVAWHHVHEILARTRLGPPGSALAQGYRDIDAHLQPARLVESDNPNAQHLIIDQIRFRALDGDLAGAADLARSAVEQWQRPGSLGPDHELVLRARVELAAALRGLGAYAEARSLASAAVRQLQTSPAYGADHELTLAAEVGAALDLLMMGRYTRAVDAQRKAYERSVAALGSAHPRTVDCRRSLAASLRHAGQYAQAADLDQHDFDRLTASDDAIDAVRVAFALADDLTGLGRFEPALDLLDQYTAKGTRLIGDHDPGVLAAVRTAAAVRRRLGRPGALDELAALHLRCGELLDQAAPQMLAVTLSYANALREAGRTSRAEQLIIDAISAYERRLSDRHPLAVVARVNLAAVHRAQGQWPIARQLGQRAAEQLRRTLGADHPYAIVAAVNHATDLALTGDRAGAVAASRSAYAVADRVLGPEHPDTLAAGTNLALDLVAVGSADEPLRESMLAGWTKLFGEHELVARFARGNRVECDLDPWPM</sequence>
<dbReference type="InterPro" id="IPR027417">
    <property type="entry name" value="P-loop_NTPase"/>
</dbReference>
<comment type="caution">
    <text evidence="2">The sequence shown here is derived from an EMBL/GenBank/DDBJ whole genome shotgun (WGS) entry which is preliminary data.</text>
</comment>
<dbReference type="PANTHER" id="PTHR46082">
    <property type="entry name" value="ATP/GTP-BINDING PROTEIN-RELATED"/>
    <property type="match status" value="1"/>
</dbReference>
<dbReference type="Pfam" id="PF13374">
    <property type="entry name" value="TPR_10"/>
    <property type="match status" value="1"/>
</dbReference>
<evidence type="ECO:0000256" key="1">
    <source>
        <dbReference type="SAM" id="MobiDB-lite"/>
    </source>
</evidence>
<dbReference type="Gene3D" id="1.25.40.10">
    <property type="entry name" value="Tetratricopeptide repeat domain"/>
    <property type="match status" value="2"/>
</dbReference>
<dbReference type="Pfam" id="PF13424">
    <property type="entry name" value="TPR_12"/>
    <property type="match status" value="2"/>
</dbReference>